<comment type="caution">
    <text evidence="1">The sequence shown here is derived from an EMBL/GenBank/DDBJ whole genome shotgun (WGS) entry which is preliminary data.</text>
</comment>
<reference evidence="1" key="2">
    <citation type="submission" date="2021-02" db="EMBL/GenBank/DDBJ databases">
        <authorList>
            <person name="Kimball J.A."/>
            <person name="Haas M.W."/>
            <person name="Macchietto M."/>
            <person name="Kono T."/>
            <person name="Duquette J."/>
            <person name="Shao M."/>
        </authorList>
    </citation>
    <scope>NUCLEOTIDE SEQUENCE</scope>
    <source>
        <tissue evidence="1">Fresh leaf tissue</tissue>
    </source>
</reference>
<name>A0A8J5TBH4_ZIZPA</name>
<evidence type="ECO:0000313" key="2">
    <source>
        <dbReference type="Proteomes" id="UP000729402"/>
    </source>
</evidence>
<dbReference type="Proteomes" id="UP000729402">
    <property type="component" value="Unassembled WGS sequence"/>
</dbReference>
<proteinExistence type="predicted"/>
<gene>
    <name evidence="1" type="ORF">GUJ93_ZPchr0010g9077</name>
</gene>
<sequence length="67" mass="7855">MTTFVPSTWSIEDMQAFVDLQQAVAILSAYLRKRHSYLRANVDAIYWKVWTWCVGLFVVDRSRAVML</sequence>
<reference evidence="1" key="1">
    <citation type="journal article" date="2021" name="bioRxiv">
        <title>Whole Genome Assembly and Annotation of Northern Wild Rice, Zizania palustris L., Supports a Whole Genome Duplication in the Zizania Genus.</title>
        <authorList>
            <person name="Haas M."/>
            <person name="Kono T."/>
            <person name="Macchietto M."/>
            <person name="Millas R."/>
            <person name="McGilp L."/>
            <person name="Shao M."/>
            <person name="Duquette J."/>
            <person name="Hirsch C.N."/>
            <person name="Kimball J."/>
        </authorList>
    </citation>
    <scope>NUCLEOTIDE SEQUENCE</scope>
    <source>
        <tissue evidence="1">Fresh leaf tissue</tissue>
    </source>
</reference>
<organism evidence="1 2">
    <name type="scientific">Zizania palustris</name>
    <name type="common">Northern wild rice</name>
    <dbReference type="NCBI Taxonomy" id="103762"/>
    <lineage>
        <taxon>Eukaryota</taxon>
        <taxon>Viridiplantae</taxon>
        <taxon>Streptophyta</taxon>
        <taxon>Embryophyta</taxon>
        <taxon>Tracheophyta</taxon>
        <taxon>Spermatophyta</taxon>
        <taxon>Magnoliopsida</taxon>
        <taxon>Liliopsida</taxon>
        <taxon>Poales</taxon>
        <taxon>Poaceae</taxon>
        <taxon>BOP clade</taxon>
        <taxon>Oryzoideae</taxon>
        <taxon>Oryzeae</taxon>
        <taxon>Zizaniinae</taxon>
        <taxon>Zizania</taxon>
    </lineage>
</organism>
<dbReference type="AlphaFoldDB" id="A0A8J5TBH4"/>
<evidence type="ECO:0000313" key="1">
    <source>
        <dbReference type="EMBL" id="KAG8083789.1"/>
    </source>
</evidence>
<keyword evidence="2" id="KW-1185">Reference proteome</keyword>
<accession>A0A8J5TBH4</accession>
<dbReference type="EMBL" id="JAAALK010000082">
    <property type="protein sequence ID" value="KAG8083789.1"/>
    <property type="molecule type" value="Genomic_DNA"/>
</dbReference>
<protein>
    <submittedName>
        <fullName evidence="1">Uncharacterized protein</fullName>
    </submittedName>
</protein>